<evidence type="ECO:0000256" key="2">
    <source>
        <dbReference type="PROSITE-ProRule" id="PRU00284"/>
    </source>
</evidence>
<keyword evidence="3" id="KW-1133">Transmembrane helix</keyword>
<evidence type="ECO:0008006" key="11">
    <source>
        <dbReference type="Google" id="ProtNLM"/>
    </source>
</evidence>
<dbReference type="GO" id="GO:0016020">
    <property type="term" value="C:membrane"/>
    <property type="evidence" value="ECO:0007669"/>
    <property type="project" value="InterPro"/>
</dbReference>
<dbReference type="SMART" id="SM00086">
    <property type="entry name" value="PAC"/>
    <property type="match status" value="2"/>
</dbReference>
<dbReference type="PROSITE" id="PS50113">
    <property type="entry name" value="PAC"/>
    <property type="match status" value="2"/>
</dbReference>
<evidence type="ECO:0000259" key="5">
    <source>
        <dbReference type="PROSITE" id="PS50112"/>
    </source>
</evidence>
<dbReference type="InterPro" id="IPR000700">
    <property type="entry name" value="PAS-assoc_C"/>
</dbReference>
<dbReference type="InterPro" id="IPR035965">
    <property type="entry name" value="PAS-like_dom_sf"/>
</dbReference>
<feature type="transmembrane region" description="Helical" evidence="3">
    <location>
        <begin position="12"/>
        <end position="33"/>
    </location>
</feature>
<sequence>MLENIKITRKIGAITLLLSTLAICLALLGYLGLESYRQATAEIQLAAQREAYGERVNGLVYAVVMDSRGLYMARDAAEVEKYATPLLKNLEKIKSQISSWEPIVRPESKERFQNLKKASDEFIAFRTETVKRAIEDGGDAARAYGDNELNRKNRKAFNETLTDIAEDSRVAIEETAKTADAMHDRLVMIIVLSTGLGVLLCATASVFILRRYISRPLLGIGQYLRQLAEGKLDQDVPYQSRGDEVGEMANSVVSLRKNLLNERELSAKAEIQKRKDADYLSQIMAIRKSQAVIEFNLDGTIIGANDQFLNAMGYTAGEIEGRHHSIFVTPEYAASRDYASFWEKLRKGEYDRGEYKRLAKGGREIWIQASYNPILDHEGKPFKIVKFAVDVTDEKIRNADFEGQINAINKSQAVIHFNMDGTVIKANDIFLNFMGYSLSEVQGKHHRMFVDQAEASGKEYQDFWENLRNGKFDARVFKRVTKSGREVWIQASYNPIFDLNGKPFKVVKYASDVTEMINLTDQTGANVQSVAAATEELAASIGEISSNMVSSKQATDEIVEKTKVSGKASDRLVDTTKQMETIVSLIRDIADQVNLLALNATIEAARAGEAGKGFAVVASEVKNLANQTAQATDDIAREISEVQSISGEVAQTVREIVNSADSVSHYVNGVASAIEEQSIIIKEISANSQNTSDAVMQISDRIKKKN</sequence>
<feature type="transmembrane region" description="Helical" evidence="3">
    <location>
        <begin position="186"/>
        <end position="209"/>
    </location>
</feature>
<proteinExistence type="inferred from homology"/>
<keyword evidence="3" id="KW-0472">Membrane</keyword>
<reference evidence="9 10" key="1">
    <citation type="submission" date="2017-08" db="EMBL/GenBank/DDBJ databases">
        <title>Infants hospitalized years apart are colonized by the same room-sourced microbial strains.</title>
        <authorList>
            <person name="Brooks B."/>
            <person name="Olm M.R."/>
            <person name="Firek B.A."/>
            <person name="Baker R."/>
            <person name="Thomas B.C."/>
            <person name="Morowitz M.J."/>
            <person name="Banfield J.F."/>
        </authorList>
    </citation>
    <scope>NUCLEOTIDE SEQUENCE [LARGE SCALE GENOMIC DNA]</scope>
    <source>
        <strain evidence="9">S2_018_000_R2_104</strain>
    </source>
</reference>
<evidence type="ECO:0000313" key="9">
    <source>
        <dbReference type="EMBL" id="PZO84847.1"/>
    </source>
</evidence>
<dbReference type="PANTHER" id="PTHR24422:SF10">
    <property type="entry name" value="CHEMOTAXIS PROTEIN METHYLTRANSFERASE 2"/>
    <property type="match status" value="1"/>
</dbReference>
<dbReference type="EMBL" id="QFNK01000163">
    <property type="protein sequence ID" value="PZO84847.1"/>
    <property type="molecule type" value="Genomic_DNA"/>
</dbReference>
<dbReference type="SUPFAM" id="SSF58104">
    <property type="entry name" value="Methyl-accepting chemotaxis protein (MCP) signaling domain"/>
    <property type="match status" value="1"/>
</dbReference>
<comment type="similarity">
    <text evidence="1">Belongs to the methyl-accepting chemotaxis (MCP) protein family.</text>
</comment>
<dbReference type="SMART" id="SM00304">
    <property type="entry name" value="HAMP"/>
    <property type="match status" value="1"/>
</dbReference>
<dbReference type="Pfam" id="PF00672">
    <property type="entry name" value="HAMP"/>
    <property type="match status" value="1"/>
</dbReference>
<feature type="domain" description="HAMP" evidence="8">
    <location>
        <begin position="211"/>
        <end position="264"/>
    </location>
</feature>
<evidence type="ECO:0000256" key="3">
    <source>
        <dbReference type="SAM" id="Phobius"/>
    </source>
</evidence>
<dbReference type="Proteomes" id="UP000249557">
    <property type="component" value="Unassembled WGS sequence"/>
</dbReference>
<name>A0A2W4ZUV0_9BACT</name>
<dbReference type="PROSITE" id="PS50111">
    <property type="entry name" value="CHEMOTAXIS_TRANSDUC_2"/>
    <property type="match status" value="1"/>
</dbReference>
<dbReference type="InterPro" id="IPR050903">
    <property type="entry name" value="Bact_Chemotaxis_MeTrfase"/>
</dbReference>
<gene>
    <name evidence="9" type="ORF">DI626_07925</name>
</gene>
<feature type="domain" description="Methyl-accepting transducer" evidence="4">
    <location>
        <begin position="508"/>
        <end position="706"/>
    </location>
</feature>
<dbReference type="PROSITE" id="PS50112">
    <property type="entry name" value="PAS"/>
    <property type="match status" value="1"/>
</dbReference>
<dbReference type="InterPro" id="IPR003660">
    <property type="entry name" value="HAMP_dom"/>
</dbReference>
<feature type="domain" description="PAS" evidence="5">
    <location>
        <begin position="276"/>
        <end position="331"/>
    </location>
</feature>
<dbReference type="PROSITE" id="PS50192">
    <property type="entry name" value="T_SNARE"/>
    <property type="match status" value="1"/>
</dbReference>
<keyword evidence="3" id="KW-0812">Transmembrane</keyword>
<keyword evidence="2" id="KW-0807">Transducer</keyword>
<dbReference type="Gene3D" id="6.10.340.10">
    <property type="match status" value="1"/>
</dbReference>
<dbReference type="NCBIfam" id="TIGR00229">
    <property type="entry name" value="sensory_box"/>
    <property type="match status" value="2"/>
</dbReference>
<feature type="domain" description="PAC" evidence="6">
    <location>
        <begin position="470"/>
        <end position="525"/>
    </location>
</feature>
<protein>
    <recommendedName>
        <fullName evidence="11">Chemotaxis protein</fullName>
    </recommendedName>
</protein>
<dbReference type="AlphaFoldDB" id="A0A2W4ZUV0"/>
<evidence type="ECO:0000259" key="7">
    <source>
        <dbReference type="PROSITE" id="PS50192"/>
    </source>
</evidence>
<dbReference type="InterPro" id="IPR004089">
    <property type="entry name" value="MCPsignal_dom"/>
</dbReference>
<dbReference type="PROSITE" id="PS50885">
    <property type="entry name" value="HAMP"/>
    <property type="match status" value="1"/>
</dbReference>
<feature type="domain" description="T-SNARE coiled-coil homology" evidence="7">
    <location>
        <begin position="643"/>
        <end position="705"/>
    </location>
</feature>
<dbReference type="PANTHER" id="PTHR24422">
    <property type="entry name" value="CHEMOTAXIS PROTEIN METHYLTRANSFERASE"/>
    <property type="match status" value="1"/>
</dbReference>
<evidence type="ECO:0000259" key="6">
    <source>
        <dbReference type="PROSITE" id="PS50113"/>
    </source>
</evidence>
<evidence type="ECO:0000259" key="4">
    <source>
        <dbReference type="PROSITE" id="PS50111"/>
    </source>
</evidence>
<dbReference type="InterPro" id="IPR000727">
    <property type="entry name" value="T_SNARE_dom"/>
</dbReference>
<dbReference type="GO" id="GO:0007165">
    <property type="term" value="P:signal transduction"/>
    <property type="evidence" value="ECO:0007669"/>
    <property type="project" value="UniProtKB-KW"/>
</dbReference>
<accession>A0A2W4ZUV0</accession>
<dbReference type="CDD" id="cd06225">
    <property type="entry name" value="HAMP"/>
    <property type="match status" value="1"/>
</dbReference>
<feature type="domain" description="PAC" evidence="6">
    <location>
        <begin position="351"/>
        <end position="403"/>
    </location>
</feature>
<dbReference type="CDD" id="cd00130">
    <property type="entry name" value="PAS"/>
    <property type="match status" value="2"/>
</dbReference>
<evidence type="ECO:0000313" key="10">
    <source>
        <dbReference type="Proteomes" id="UP000249557"/>
    </source>
</evidence>
<dbReference type="InterPro" id="IPR013655">
    <property type="entry name" value="PAS_fold_3"/>
</dbReference>
<dbReference type="Pfam" id="PF00015">
    <property type="entry name" value="MCPsignal"/>
    <property type="match status" value="1"/>
</dbReference>
<dbReference type="SMART" id="SM00091">
    <property type="entry name" value="PAS"/>
    <property type="match status" value="2"/>
</dbReference>
<dbReference type="Gene3D" id="3.30.450.20">
    <property type="entry name" value="PAS domain"/>
    <property type="match status" value="2"/>
</dbReference>
<evidence type="ECO:0000256" key="1">
    <source>
        <dbReference type="ARBA" id="ARBA00029447"/>
    </source>
</evidence>
<dbReference type="SUPFAM" id="SSF55785">
    <property type="entry name" value="PYP-like sensor domain (PAS domain)"/>
    <property type="match status" value="2"/>
</dbReference>
<organism evidence="9 10">
    <name type="scientific">Micavibrio aeruginosavorus</name>
    <dbReference type="NCBI Taxonomy" id="349221"/>
    <lineage>
        <taxon>Bacteria</taxon>
        <taxon>Pseudomonadati</taxon>
        <taxon>Bdellovibrionota</taxon>
        <taxon>Bdellovibrionia</taxon>
        <taxon>Bdellovibrionales</taxon>
        <taxon>Pseudobdellovibrionaceae</taxon>
        <taxon>Micavibrio</taxon>
    </lineage>
</organism>
<dbReference type="SUPFAM" id="SSF158472">
    <property type="entry name" value="HAMP domain-like"/>
    <property type="match status" value="1"/>
</dbReference>
<evidence type="ECO:0000259" key="8">
    <source>
        <dbReference type="PROSITE" id="PS50885"/>
    </source>
</evidence>
<dbReference type="InterPro" id="IPR001610">
    <property type="entry name" value="PAC"/>
</dbReference>
<dbReference type="SMART" id="SM00283">
    <property type="entry name" value="MA"/>
    <property type="match status" value="1"/>
</dbReference>
<dbReference type="Pfam" id="PF08447">
    <property type="entry name" value="PAS_3"/>
    <property type="match status" value="2"/>
</dbReference>
<dbReference type="Gene3D" id="1.10.287.950">
    <property type="entry name" value="Methyl-accepting chemotaxis protein"/>
    <property type="match status" value="1"/>
</dbReference>
<dbReference type="InterPro" id="IPR000014">
    <property type="entry name" value="PAS"/>
</dbReference>
<comment type="caution">
    <text evidence="9">The sequence shown here is derived from an EMBL/GenBank/DDBJ whole genome shotgun (WGS) entry which is preliminary data.</text>
</comment>